<feature type="transmembrane region" description="Helical" evidence="1">
    <location>
        <begin position="70"/>
        <end position="89"/>
    </location>
</feature>
<evidence type="ECO:0000313" key="3">
    <source>
        <dbReference type="Proteomes" id="UP000219167"/>
    </source>
</evidence>
<protein>
    <submittedName>
        <fullName evidence="2">Uncharacterized membrane protein</fullName>
    </submittedName>
</protein>
<dbReference type="InterPro" id="IPR018692">
    <property type="entry name" value="DUF2189"/>
</dbReference>
<dbReference type="EMBL" id="OBQD01000010">
    <property type="protein sequence ID" value="SOC42975.1"/>
    <property type="molecule type" value="Genomic_DNA"/>
</dbReference>
<reference evidence="2 3" key="1">
    <citation type="submission" date="2017-08" db="EMBL/GenBank/DDBJ databases">
        <authorList>
            <person name="de Groot N.N."/>
        </authorList>
    </citation>
    <scope>NUCLEOTIDE SEQUENCE [LARGE SCALE GENOMIC DNA]</scope>
    <source>
        <strain evidence="2 3">JC85</strain>
    </source>
</reference>
<proteinExistence type="predicted"/>
<keyword evidence="3" id="KW-1185">Reference proteome</keyword>
<dbReference type="RefSeq" id="WP_097141078.1">
    <property type="nucleotide sequence ID" value="NZ_OBQD01000010.1"/>
</dbReference>
<feature type="transmembrane region" description="Helical" evidence="1">
    <location>
        <begin position="165"/>
        <end position="194"/>
    </location>
</feature>
<evidence type="ECO:0000313" key="2">
    <source>
        <dbReference type="EMBL" id="SOC42975.1"/>
    </source>
</evidence>
<feature type="transmembrane region" description="Helical" evidence="1">
    <location>
        <begin position="117"/>
        <end position="145"/>
    </location>
</feature>
<dbReference type="OrthoDB" id="9809543at2"/>
<accession>A0A285UM47</accession>
<gene>
    <name evidence="2" type="ORF">SAMN05892877_110231</name>
</gene>
<feature type="transmembrane region" description="Helical" evidence="1">
    <location>
        <begin position="44"/>
        <end position="64"/>
    </location>
</feature>
<keyword evidence="1" id="KW-0472">Membrane</keyword>
<organism evidence="2 3">
    <name type="scientific">Rhizobium subbaraonis</name>
    <dbReference type="NCBI Taxonomy" id="908946"/>
    <lineage>
        <taxon>Bacteria</taxon>
        <taxon>Pseudomonadati</taxon>
        <taxon>Pseudomonadota</taxon>
        <taxon>Alphaproteobacteria</taxon>
        <taxon>Hyphomicrobiales</taxon>
        <taxon>Rhizobiaceae</taxon>
        <taxon>Rhizobium/Agrobacterium group</taxon>
        <taxon>Rhizobium</taxon>
    </lineage>
</organism>
<name>A0A285UM47_9HYPH</name>
<keyword evidence="1" id="KW-0812">Transmembrane</keyword>
<keyword evidence="1" id="KW-1133">Transmembrane helix</keyword>
<feature type="transmembrane region" description="Helical" evidence="1">
    <location>
        <begin position="215"/>
        <end position="242"/>
    </location>
</feature>
<sequence>MRMPETVPPLPKAVDRNRHLPAARALTWLAEGWRDLWNMPLPSLIYGAGVAAVSIIIVGGLFAFGYDYALLPALAGFFVVGPVAAAGLYEKSRRIEENLPVSLIAMLRPKPGTGQHVLFVGAVLCGLMLLWMRAAVILYALFVGWQPFQGLGHILPTLFGTPVGWALLGLGTLVGALFAAFAFAISVFGVPMVVDRDVDAFTAMGTSISLAWNNLPVMLAWGAIVMLLTALSLLTGMLGFVITFPLLGHATWHAYQAIKDPD</sequence>
<dbReference type="Pfam" id="PF09955">
    <property type="entry name" value="DUF2189"/>
    <property type="match status" value="1"/>
</dbReference>
<dbReference type="Proteomes" id="UP000219167">
    <property type="component" value="Unassembled WGS sequence"/>
</dbReference>
<evidence type="ECO:0000256" key="1">
    <source>
        <dbReference type="SAM" id="Phobius"/>
    </source>
</evidence>
<dbReference type="AlphaFoldDB" id="A0A285UM47"/>